<name>A0A1M6EJ68_9CLOT</name>
<protein>
    <submittedName>
        <fullName evidence="3">Uncharacterized protein</fullName>
    </submittedName>
</protein>
<dbReference type="EMBL" id="FQZB01000005">
    <property type="protein sequence ID" value="SHI85459.1"/>
    <property type="molecule type" value="Genomic_DNA"/>
</dbReference>
<keyword evidence="2" id="KW-0812">Transmembrane</keyword>
<gene>
    <name evidence="3" type="ORF">SAMN02745163_00865</name>
</gene>
<evidence type="ECO:0000256" key="2">
    <source>
        <dbReference type="SAM" id="Phobius"/>
    </source>
</evidence>
<keyword evidence="2" id="KW-1133">Transmembrane helix</keyword>
<sequence>MSKPSIFSKEYQRKMKRRKLTISIVIISILVVGVIFFVVKPNNLGNIKNSVAKIWSKDNSKTKDVEKKPKEIEKKDEESKEAVKKEKEEPKEKYYEIKMSSGNNVKITYSEEAGVKKILTIDNSSDYSSYDINKSQSNLVLVDSKNQDLLVVNSNGEVKNIVKKGYESKSYGKTYSKEEMLKSYPNLIWTAEAKFINDNTIAYISNLPYFGNQQDLDKYLWICDIEGQSHRTIFEAKGKDVKLNKTSVDVLEVSVDGNIKQVNVDGTLTAKQ</sequence>
<dbReference type="Proteomes" id="UP000184310">
    <property type="component" value="Unassembled WGS sequence"/>
</dbReference>
<feature type="region of interest" description="Disordered" evidence="1">
    <location>
        <begin position="63"/>
        <end position="86"/>
    </location>
</feature>
<keyword evidence="2" id="KW-0472">Membrane</keyword>
<dbReference type="STRING" id="1121302.SAMN02745163_00865"/>
<keyword evidence="4" id="KW-1185">Reference proteome</keyword>
<organism evidence="3 4">
    <name type="scientific">Clostridium cavendishii DSM 21758</name>
    <dbReference type="NCBI Taxonomy" id="1121302"/>
    <lineage>
        <taxon>Bacteria</taxon>
        <taxon>Bacillati</taxon>
        <taxon>Bacillota</taxon>
        <taxon>Clostridia</taxon>
        <taxon>Eubacteriales</taxon>
        <taxon>Clostridiaceae</taxon>
        <taxon>Clostridium</taxon>
    </lineage>
</organism>
<evidence type="ECO:0000313" key="4">
    <source>
        <dbReference type="Proteomes" id="UP000184310"/>
    </source>
</evidence>
<accession>A0A1M6EJ68</accession>
<proteinExistence type="predicted"/>
<dbReference type="RefSeq" id="WP_072985449.1">
    <property type="nucleotide sequence ID" value="NZ_FQZB01000005.1"/>
</dbReference>
<evidence type="ECO:0000256" key="1">
    <source>
        <dbReference type="SAM" id="MobiDB-lite"/>
    </source>
</evidence>
<feature type="transmembrane region" description="Helical" evidence="2">
    <location>
        <begin position="20"/>
        <end position="39"/>
    </location>
</feature>
<dbReference type="AlphaFoldDB" id="A0A1M6EJ68"/>
<evidence type="ECO:0000313" key="3">
    <source>
        <dbReference type="EMBL" id="SHI85459.1"/>
    </source>
</evidence>
<dbReference type="OrthoDB" id="1952449at2"/>
<reference evidence="3 4" key="1">
    <citation type="submission" date="2016-11" db="EMBL/GenBank/DDBJ databases">
        <authorList>
            <person name="Jaros S."/>
            <person name="Januszkiewicz K."/>
            <person name="Wedrychowicz H."/>
        </authorList>
    </citation>
    <scope>NUCLEOTIDE SEQUENCE [LARGE SCALE GENOMIC DNA]</scope>
    <source>
        <strain evidence="3 4">DSM 21758</strain>
    </source>
</reference>